<evidence type="ECO:0000256" key="1">
    <source>
        <dbReference type="SAM" id="MobiDB-lite"/>
    </source>
</evidence>
<feature type="compositionally biased region" description="Low complexity" evidence="1">
    <location>
        <begin position="407"/>
        <end position="424"/>
    </location>
</feature>
<keyword evidence="3" id="KW-1185">Reference proteome</keyword>
<feature type="compositionally biased region" description="Basic and acidic residues" evidence="1">
    <location>
        <begin position="1"/>
        <end position="16"/>
    </location>
</feature>
<reference evidence="2 3" key="1">
    <citation type="submission" date="2024-04" db="EMBL/GenBank/DDBJ databases">
        <title>Phyllosticta paracitricarpa is synonymous to the EU quarantine fungus P. citricarpa based on phylogenomic analyses.</title>
        <authorList>
            <consortium name="Lawrence Berkeley National Laboratory"/>
            <person name="Van Ingen-Buijs V.A."/>
            <person name="Van Westerhoven A.C."/>
            <person name="Haridas S."/>
            <person name="Skiadas P."/>
            <person name="Martin F."/>
            <person name="Groenewald J.Z."/>
            <person name="Crous P.W."/>
            <person name="Seidl M.F."/>
        </authorList>
    </citation>
    <scope>NUCLEOTIDE SEQUENCE [LARGE SCALE GENOMIC DNA]</scope>
    <source>
        <strain evidence="2 3">CBS 122670</strain>
    </source>
</reference>
<gene>
    <name evidence="2" type="ORF">IWX46DRAFT_654296</name>
</gene>
<feature type="compositionally biased region" description="Polar residues" evidence="1">
    <location>
        <begin position="532"/>
        <end position="546"/>
    </location>
</feature>
<feature type="region of interest" description="Disordered" evidence="1">
    <location>
        <begin position="1"/>
        <end position="50"/>
    </location>
</feature>
<feature type="region of interest" description="Disordered" evidence="1">
    <location>
        <begin position="532"/>
        <end position="555"/>
    </location>
</feature>
<sequence>MGMYAKREIRHEETRNRGPHFLAKRRYDEDGDGGHGIGKRKEKDDVRTPGHDAELVLTNFQSSTPIGREMWDPRIRTETSESSENREDWPTHPVFIKSDIYVTVDDAENKRRRISDLAVIGFQRIMRDPGWRNGEFGNCDASWVRKLVVYTSRILTRDGLYCVSDTVFSLRRYFDIKDLPAALQSLRLNDLEQERISPSADFQDFMTLSLASNRAREINRIKDLLRGQDDEMLEFMGTNLEIAWIIGADRKRRRTMKKWSAEDIIIAWAAMQVDPKLNWKNANVGDELDACVQHFEGSIAFGQHMLKFEERFSKAIFLLFPPGWVKIFFDPLRPKPALLTQKIIDDLCKHCPELPGVVRQLQPIVDILTSTKPFSEQSLPKFVVEDFELFDGMEVSLDFLLEPQPIDSSSEGSDSNDSSCSSEFASEKDEVSVSLEYGEEDGGEVSIHPRDLRFARAAKSARELLRAPKPAEFITAALAARRLLKAYARLTAAGLDLSTTTRLEAARRLMMQIFRALLDNFIRVHQGASAPPITSKQETAVDTSPDGSKEEVEKKSQISMAEALACRDSGKSAQAKTVFRAILEHEIGKIKNGEAPDKMKVIAAGMKLTLVRWSENDGISHEALAKVIAGLNEIQVPSTNGSKSGDIIVESSGDSARTLDDDGSGQGASPVEDARP</sequence>
<feature type="compositionally biased region" description="Basic and acidic residues" evidence="1">
    <location>
        <begin position="39"/>
        <end position="50"/>
    </location>
</feature>
<name>A0ABR1MQX1_9PEZI</name>
<evidence type="ECO:0000313" key="2">
    <source>
        <dbReference type="EMBL" id="KAK7556839.1"/>
    </source>
</evidence>
<feature type="region of interest" description="Disordered" evidence="1">
    <location>
        <begin position="407"/>
        <end position="427"/>
    </location>
</feature>
<proteinExistence type="predicted"/>
<dbReference type="EMBL" id="JBBPDW010000001">
    <property type="protein sequence ID" value="KAK7556839.1"/>
    <property type="molecule type" value="Genomic_DNA"/>
</dbReference>
<organism evidence="2 3">
    <name type="scientific">Phyllosticta citricarpa</name>
    <dbReference type="NCBI Taxonomy" id="55181"/>
    <lineage>
        <taxon>Eukaryota</taxon>
        <taxon>Fungi</taxon>
        <taxon>Dikarya</taxon>
        <taxon>Ascomycota</taxon>
        <taxon>Pezizomycotina</taxon>
        <taxon>Dothideomycetes</taxon>
        <taxon>Dothideomycetes incertae sedis</taxon>
        <taxon>Botryosphaeriales</taxon>
        <taxon>Phyllostictaceae</taxon>
        <taxon>Phyllosticta</taxon>
    </lineage>
</organism>
<accession>A0ABR1MQX1</accession>
<dbReference type="Proteomes" id="UP001365128">
    <property type="component" value="Unassembled WGS sequence"/>
</dbReference>
<comment type="caution">
    <text evidence="2">The sequence shown here is derived from an EMBL/GenBank/DDBJ whole genome shotgun (WGS) entry which is preliminary data.</text>
</comment>
<feature type="region of interest" description="Disordered" evidence="1">
    <location>
        <begin position="637"/>
        <end position="676"/>
    </location>
</feature>
<evidence type="ECO:0000313" key="3">
    <source>
        <dbReference type="Proteomes" id="UP001365128"/>
    </source>
</evidence>
<protein>
    <submittedName>
        <fullName evidence="2">Uncharacterized protein</fullName>
    </submittedName>
</protein>